<accession>Q675Z6</accession>
<dbReference type="InterPro" id="IPR003130">
    <property type="entry name" value="GED"/>
</dbReference>
<name>Q675Z6_OIKDI</name>
<evidence type="ECO:0000256" key="1">
    <source>
        <dbReference type="ARBA" id="ARBA00022741"/>
    </source>
</evidence>
<feature type="region of interest" description="Disordered" evidence="3">
    <location>
        <begin position="526"/>
        <end position="545"/>
    </location>
</feature>
<evidence type="ECO:0000259" key="4">
    <source>
        <dbReference type="PROSITE" id="PS51388"/>
    </source>
</evidence>
<dbReference type="Gene3D" id="3.40.50.300">
    <property type="entry name" value="P-loop containing nucleotide triphosphate hydrolases"/>
    <property type="match status" value="1"/>
</dbReference>
<reference evidence="6" key="2">
    <citation type="journal article" date="2005" name="Curr. Biol.">
        <title>Remodelling of the homeobox gene complement in the tunicate Oikopleura dioica.</title>
        <authorList>
            <person name="Edvardsen R.B."/>
            <person name="Seo H.C."/>
            <person name="Jensen M.F."/>
            <person name="Mialon A."/>
            <person name="Mikhaleva J."/>
            <person name="Bjordal M."/>
            <person name="Cartry J."/>
            <person name="Reinhardt R."/>
            <person name="Weissenbach J."/>
            <person name="Wincker P."/>
            <person name="Chourrout D."/>
        </authorList>
    </citation>
    <scope>NUCLEOTIDE SEQUENCE</scope>
</reference>
<dbReference type="PANTHER" id="PTHR11566:SF21">
    <property type="entry name" value="DYNAMIN RELATED PROTEIN 1, ISOFORM A"/>
    <property type="match status" value="1"/>
</dbReference>
<dbReference type="GO" id="GO:0003924">
    <property type="term" value="F:GTPase activity"/>
    <property type="evidence" value="ECO:0007669"/>
    <property type="project" value="InterPro"/>
</dbReference>
<dbReference type="GO" id="GO:0006897">
    <property type="term" value="P:endocytosis"/>
    <property type="evidence" value="ECO:0007669"/>
    <property type="project" value="TreeGrafter"/>
</dbReference>
<dbReference type="InterPro" id="IPR030381">
    <property type="entry name" value="G_DYNAMIN_dom"/>
</dbReference>
<evidence type="ECO:0000313" key="6">
    <source>
        <dbReference type="EMBL" id="AAS21369.1"/>
    </source>
</evidence>
<reference evidence="6" key="1">
    <citation type="journal article" date="2004" name="Nature">
        <title>Hox cluster disintegration with persistent anteroposterior order of expression in Oikopleura dioica.</title>
        <authorList>
            <person name="Seo H.C."/>
            <person name="Edvardsen R.B."/>
            <person name="Maeland A.D."/>
            <person name="Bjordal M."/>
            <person name="Jensen M.F."/>
            <person name="Hansen A."/>
            <person name="Flaat M."/>
            <person name="Weissenbach J."/>
            <person name="Lehrach H."/>
            <person name="Wincker P."/>
            <person name="Reinhardt R."/>
            <person name="Chourrout D."/>
        </authorList>
    </citation>
    <scope>NUCLEOTIDE SEQUENCE</scope>
</reference>
<dbReference type="PROSITE" id="PS51718">
    <property type="entry name" value="G_DYNAMIN_2"/>
    <property type="match status" value="1"/>
</dbReference>
<dbReference type="PROSITE" id="PS51388">
    <property type="entry name" value="GED"/>
    <property type="match status" value="1"/>
</dbReference>
<proteinExistence type="predicted"/>
<dbReference type="EMBL" id="AY449459">
    <property type="protein sequence ID" value="AAS21369.1"/>
    <property type="molecule type" value="Genomic_DNA"/>
</dbReference>
<dbReference type="InterPro" id="IPR045063">
    <property type="entry name" value="Dynamin_N"/>
</dbReference>
<dbReference type="PRINTS" id="PR00195">
    <property type="entry name" value="DYNAMIN"/>
</dbReference>
<dbReference type="GO" id="GO:0016020">
    <property type="term" value="C:membrane"/>
    <property type="evidence" value="ECO:0007669"/>
    <property type="project" value="TreeGrafter"/>
</dbReference>
<dbReference type="SUPFAM" id="SSF52540">
    <property type="entry name" value="P-loop containing nucleoside triphosphate hydrolases"/>
    <property type="match status" value="1"/>
</dbReference>
<dbReference type="SMART" id="SM00302">
    <property type="entry name" value="GED"/>
    <property type="match status" value="1"/>
</dbReference>
<dbReference type="GO" id="GO:0005874">
    <property type="term" value="C:microtubule"/>
    <property type="evidence" value="ECO:0007669"/>
    <property type="project" value="TreeGrafter"/>
</dbReference>
<protein>
    <submittedName>
        <fullName evidence="6">Dynamin-related protein 1</fullName>
    </submittedName>
</protein>
<organism evidence="6">
    <name type="scientific">Oikopleura dioica</name>
    <name type="common">Tunicate</name>
    <dbReference type="NCBI Taxonomy" id="34765"/>
    <lineage>
        <taxon>Eukaryota</taxon>
        <taxon>Metazoa</taxon>
        <taxon>Chordata</taxon>
        <taxon>Tunicata</taxon>
        <taxon>Appendicularia</taxon>
        <taxon>Copelata</taxon>
        <taxon>Oikopleuridae</taxon>
        <taxon>Oikopleura</taxon>
    </lineage>
</organism>
<dbReference type="AlphaFoldDB" id="Q675Z6"/>
<feature type="compositionally biased region" description="Low complexity" evidence="3">
    <location>
        <begin position="531"/>
        <end position="540"/>
    </location>
</feature>
<dbReference type="GO" id="GO:0005525">
    <property type="term" value="F:GTP binding"/>
    <property type="evidence" value="ECO:0007669"/>
    <property type="project" value="InterPro"/>
</dbReference>
<feature type="domain" description="Dynamin-type G" evidence="5">
    <location>
        <begin position="23"/>
        <end position="297"/>
    </location>
</feature>
<dbReference type="GO" id="GO:0005739">
    <property type="term" value="C:mitochondrion"/>
    <property type="evidence" value="ECO:0007669"/>
    <property type="project" value="TreeGrafter"/>
</dbReference>
<dbReference type="GO" id="GO:0000266">
    <property type="term" value="P:mitochondrial fission"/>
    <property type="evidence" value="ECO:0007669"/>
    <property type="project" value="TreeGrafter"/>
</dbReference>
<feature type="domain" description="GED" evidence="4">
    <location>
        <begin position="571"/>
        <end position="662"/>
    </location>
</feature>
<evidence type="ECO:0000259" key="5">
    <source>
        <dbReference type="PROSITE" id="PS51718"/>
    </source>
</evidence>
<dbReference type="InterPro" id="IPR020850">
    <property type="entry name" value="GED_dom"/>
</dbReference>
<dbReference type="InterPro" id="IPR027417">
    <property type="entry name" value="P-loop_NTPase"/>
</dbReference>
<dbReference type="InterPro" id="IPR001401">
    <property type="entry name" value="Dynamin_GTPase"/>
</dbReference>
<dbReference type="InterPro" id="IPR022812">
    <property type="entry name" value="Dynamin"/>
</dbReference>
<dbReference type="CDD" id="cd08771">
    <property type="entry name" value="DLP_1"/>
    <property type="match status" value="1"/>
</dbReference>
<dbReference type="SMART" id="SM00053">
    <property type="entry name" value="DYNc"/>
    <property type="match status" value="1"/>
</dbReference>
<evidence type="ECO:0000256" key="2">
    <source>
        <dbReference type="ARBA" id="ARBA00023134"/>
    </source>
</evidence>
<sequence length="665" mass="73953">MDNMIAMMSKVDDILATVGNTDAVSLPKIVAIGSQSSGKSSVLENIVGREFLPRKTGLCTRRPLKVELIRTENEEVVDGETHSEWAVFHHKPGEIFVDWEEVKKEIEDETERECGSNKAVSRKPISLKFYSPNVLSLTIVDLPGVTRVPVGDQPLDIEKQLTDMIMHYIEKPNTLILAVTPANTDFATSDAINLARVVDPEGHRTLAVITKLDLMDGGTDAMDILCGRVFSVSLGIIGVVCRSQADLNSKKPLEKALQKERAFFQRSYPSLASRSGTFYLRKRLATLLSSHIRDCLPDIAMKINVLRRQFQHQLSSCGKEVKDPVATILDLLTKFACNYKAAIDGSGNLVLQELSGGARINYIFHETFGRTLQNVQPLDGLSRLEVLTAIKNSTGPRTAVFVPDSSFEQLVKKQIARLEEPSIRCVELVHEELERIIQHCITKEYLRFPNLIQKIKEVVSAKITGRMEPTKKFIEDLIANELAYINTKHPDFSDARQQACSNLLGIQTNGDSSEVAHHKQLARIENGGSGSVSEAGSSSSLPPAITDGKGDFAPQMINKREKMCPKEKRECEVVERLIKTYFLIIRKNIQDSVPKAVMNFLVNNVKDSLNGYLVGELYKPDDIGTLLAESVLIAEQRSEFQTMLESYGKASKLLTEVRDSPDGTW</sequence>
<dbReference type="GO" id="GO:0008017">
    <property type="term" value="F:microtubule binding"/>
    <property type="evidence" value="ECO:0007669"/>
    <property type="project" value="TreeGrafter"/>
</dbReference>
<dbReference type="Pfam" id="PF01031">
    <property type="entry name" value="Dynamin_M"/>
    <property type="match status" value="1"/>
</dbReference>
<evidence type="ECO:0000256" key="3">
    <source>
        <dbReference type="SAM" id="MobiDB-lite"/>
    </source>
</evidence>
<keyword evidence="2" id="KW-0342">GTP-binding</keyword>
<dbReference type="Pfam" id="PF00350">
    <property type="entry name" value="Dynamin_N"/>
    <property type="match status" value="1"/>
</dbReference>
<dbReference type="GO" id="GO:0016559">
    <property type="term" value="P:peroxisome fission"/>
    <property type="evidence" value="ECO:0007669"/>
    <property type="project" value="TreeGrafter"/>
</dbReference>
<dbReference type="Pfam" id="PF02212">
    <property type="entry name" value="GED"/>
    <property type="match status" value="1"/>
</dbReference>
<gene>
    <name evidence="6" type="ORF">003-10</name>
</gene>
<dbReference type="GO" id="GO:0048312">
    <property type="term" value="P:intracellular distribution of mitochondria"/>
    <property type="evidence" value="ECO:0007669"/>
    <property type="project" value="TreeGrafter"/>
</dbReference>
<dbReference type="PANTHER" id="PTHR11566">
    <property type="entry name" value="DYNAMIN"/>
    <property type="match status" value="1"/>
</dbReference>
<dbReference type="InterPro" id="IPR000375">
    <property type="entry name" value="Dynamin_stalk"/>
</dbReference>
<dbReference type="Gene3D" id="1.20.120.1240">
    <property type="entry name" value="Dynamin, middle domain"/>
    <property type="match status" value="1"/>
</dbReference>
<keyword evidence="1" id="KW-0547">Nucleotide-binding</keyword>